<name>A0A431WZU4_9GAMM</name>
<dbReference type="AlphaFoldDB" id="A0A431WZU4"/>
<dbReference type="InterPro" id="IPR036770">
    <property type="entry name" value="Ankyrin_rpt-contain_sf"/>
</dbReference>
<feature type="repeat" description="ANK" evidence="3">
    <location>
        <begin position="104"/>
        <end position="136"/>
    </location>
</feature>
<dbReference type="GO" id="GO:0004842">
    <property type="term" value="F:ubiquitin-protein transferase activity"/>
    <property type="evidence" value="ECO:0007669"/>
    <property type="project" value="TreeGrafter"/>
</dbReference>
<evidence type="ECO:0000256" key="5">
    <source>
        <dbReference type="SAM" id="Phobius"/>
    </source>
</evidence>
<dbReference type="SUPFAM" id="SSF48403">
    <property type="entry name" value="Ankyrin repeat"/>
    <property type="match status" value="3"/>
</dbReference>
<keyword evidence="2 3" id="KW-0040">ANK repeat</keyword>
<dbReference type="InterPro" id="IPR002110">
    <property type="entry name" value="Ankyrin_rpt"/>
</dbReference>
<dbReference type="GO" id="GO:0085020">
    <property type="term" value="P:protein K6-linked ubiquitination"/>
    <property type="evidence" value="ECO:0007669"/>
    <property type="project" value="TreeGrafter"/>
</dbReference>
<keyword evidence="5" id="KW-0812">Transmembrane</keyword>
<accession>A0A431WZU4</accession>
<dbReference type="OrthoDB" id="6263982at2"/>
<proteinExistence type="predicted"/>
<keyword evidence="1" id="KW-0677">Repeat</keyword>
<dbReference type="Pfam" id="PF12796">
    <property type="entry name" value="Ank_2"/>
    <property type="match status" value="2"/>
</dbReference>
<comment type="caution">
    <text evidence="6">The sequence shown here is derived from an EMBL/GenBank/DDBJ whole genome shotgun (WGS) entry which is preliminary data.</text>
</comment>
<feature type="transmembrane region" description="Helical" evidence="5">
    <location>
        <begin position="12"/>
        <end position="32"/>
    </location>
</feature>
<keyword evidence="7" id="KW-1185">Reference proteome</keyword>
<organism evidence="6 7">
    <name type="scientific">Shewanella canadensis</name>
    <dbReference type="NCBI Taxonomy" id="271096"/>
    <lineage>
        <taxon>Bacteria</taxon>
        <taxon>Pseudomonadati</taxon>
        <taxon>Pseudomonadota</taxon>
        <taxon>Gammaproteobacteria</taxon>
        <taxon>Alteromonadales</taxon>
        <taxon>Shewanellaceae</taxon>
        <taxon>Shewanella</taxon>
    </lineage>
</organism>
<dbReference type="Pfam" id="PF00023">
    <property type="entry name" value="Ank"/>
    <property type="match status" value="1"/>
</dbReference>
<keyword evidence="4" id="KW-0175">Coiled coil</keyword>
<feature type="repeat" description="ANK" evidence="3">
    <location>
        <begin position="501"/>
        <end position="533"/>
    </location>
</feature>
<evidence type="ECO:0000256" key="2">
    <source>
        <dbReference type="ARBA" id="ARBA00023043"/>
    </source>
</evidence>
<keyword evidence="5" id="KW-0472">Membrane</keyword>
<dbReference type="SMART" id="SM00248">
    <property type="entry name" value="ANK"/>
    <property type="match status" value="12"/>
</dbReference>
<dbReference type="RefSeq" id="WP_126518606.1">
    <property type="nucleotide sequence ID" value="NZ_RXNU01000001.1"/>
</dbReference>
<dbReference type="EMBL" id="RXNU01000001">
    <property type="protein sequence ID" value="RTR40949.1"/>
    <property type="molecule type" value="Genomic_DNA"/>
</dbReference>
<dbReference type="PROSITE" id="PS50297">
    <property type="entry name" value="ANK_REP_REGION"/>
    <property type="match status" value="2"/>
</dbReference>
<feature type="coiled-coil region" evidence="4">
    <location>
        <begin position="726"/>
        <end position="753"/>
    </location>
</feature>
<dbReference type="Proteomes" id="UP000267448">
    <property type="component" value="Unassembled WGS sequence"/>
</dbReference>
<gene>
    <name evidence="6" type="ORF">EKG38_03295</name>
</gene>
<evidence type="ECO:0000313" key="7">
    <source>
        <dbReference type="Proteomes" id="UP000267448"/>
    </source>
</evidence>
<protein>
    <submittedName>
        <fullName evidence="6">Ankyrin repeat domain-containing protein</fullName>
    </submittedName>
</protein>
<reference evidence="6 7" key="1">
    <citation type="submission" date="2018-12" db="EMBL/GenBank/DDBJ databases">
        <authorList>
            <person name="Yu L."/>
        </authorList>
    </citation>
    <scope>NUCLEOTIDE SEQUENCE [LARGE SCALE GENOMIC DNA]</scope>
    <source>
        <strain evidence="6 7">HAW-EB2</strain>
    </source>
</reference>
<feature type="repeat" description="ANK" evidence="3">
    <location>
        <begin position="600"/>
        <end position="633"/>
    </location>
</feature>
<dbReference type="PANTHER" id="PTHR24171:SF8">
    <property type="entry name" value="BRCA1-ASSOCIATED RING DOMAIN PROTEIN 1"/>
    <property type="match status" value="1"/>
</dbReference>
<evidence type="ECO:0000256" key="3">
    <source>
        <dbReference type="PROSITE-ProRule" id="PRU00023"/>
    </source>
</evidence>
<evidence type="ECO:0000256" key="1">
    <source>
        <dbReference type="ARBA" id="ARBA00022737"/>
    </source>
</evidence>
<dbReference type="Gene3D" id="1.25.40.20">
    <property type="entry name" value="Ankyrin repeat-containing domain"/>
    <property type="match status" value="3"/>
</dbReference>
<evidence type="ECO:0000256" key="4">
    <source>
        <dbReference type="SAM" id="Coils"/>
    </source>
</evidence>
<keyword evidence="5" id="KW-1133">Transmembrane helix</keyword>
<sequence length="908" mass="101305">MQLVIVSGQQAIRWLFLGLMVLILQGCINASFSMIKANADKDSIATRHEISKLVNSKKLTETERNERLYSALSRASSWNKDISKELLEMGISPNYPNNNPDDKLAHSALYNSIRSEQYEISKLLIEYGANVNGPTRFTGYPLTDAVFWGREPFVKLLLDAGANPNVKGELLAQARLRGDKKIEKWLLDAGAVLAPTKEQMFAHLQTEYRLVNAKFMLALAIKNDDADKFAQLVAQYPQLNEPNEQGSSLAIQAVENNAQAILKWIYATDFNPKIVDTLDAFDTVIREDNAELLEYLLELLTPGQATWHLKSQAITYSFTSLKVLYKYQPAITYADEHYWLFKQAIRSDNPNITAFLLRQDLDINHRPELVHESLLTTAIKLSHEEQAQLLLDHGAKDFADTQFEQSTIYHAVKKGYEGLAVKLLKANQVLNQQQINWVYNYALVNKFNDIAREADNGKVTVENVSNDKGENLIHLAVRNQDLTQLAKFIDLGVDYTRSNKDGMTPLFLAAQNGFTDGVTKLLALGVDPFTKTKSGASPISVAASRNQKEVVDQLLPLYEQHKQHANELSGLLLRATKSSNTQMMRKLMAMGVSPDIKDISGNTLLYIAVEKKLSDNVVKALLAAGANPAVKNSYSSRTYPMIEAIAGWKKVSHVKLMIAAGADINIKNQYGNNGMDLLIQNGGMNWERLKTFRAMGGWPAQEASHFAKVDENGYIDDSNAWASMSISALNNLNAQLERETQRMKARFQASLRQARLLQKEQQAYEQAKLEASVRSDLAQKSMLLAKSAGKTSSTLTMTNIDTHQSALPPTTTSSKEVAIQKKNKKTDSTSNGLVLTWQTSNGNWKACGPVQCTAAQSHTEEESIDLVTGDEHHPTYKQERFGKCYIYSVENVKSYEKSSNKVKSDSDC</sequence>
<evidence type="ECO:0000313" key="6">
    <source>
        <dbReference type="EMBL" id="RTR40949.1"/>
    </source>
</evidence>
<dbReference type="PANTHER" id="PTHR24171">
    <property type="entry name" value="ANKYRIN REPEAT DOMAIN-CONTAINING PROTEIN 39-RELATED"/>
    <property type="match status" value="1"/>
</dbReference>
<dbReference type="PROSITE" id="PS50088">
    <property type="entry name" value="ANK_REPEAT"/>
    <property type="match status" value="3"/>
</dbReference>